<dbReference type="Gene3D" id="3.40.1410.10">
    <property type="entry name" value="Chorismate lyase-like"/>
    <property type="match status" value="1"/>
</dbReference>
<dbReference type="Gene3D" id="1.10.10.10">
    <property type="entry name" value="Winged helix-like DNA-binding domain superfamily/Winged helix DNA-binding domain"/>
    <property type="match status" value="1"/>
</dbReference>
<dbReference type="CDD" id="cd07377">
    <property type="entry name" value="WHTH_GntR"/>
    <property type="match status" value="1"/>
</dbReference>
<dbReference type="Proteomes" id="UP000603369">
    <property type="component" value="Unassembled WGS sequence"/>
</dbReference>
<dbReference type="GeneID" id="78320599"/>
<dbReference type="AlphaFoldDB" id="A0A7Y9ZYP3"/>
<dbReference type="PANTHER" id="PTHR44846">
    <property type="entry name" value="MANNOSYL-D-GLYCERATE TRANSPORT/METABOLISM SYSTEM REPRESSOR MNGR-RELATED"/>
    <property type="match status" value="1"/>
</dbReference>
<dbReference type="RefSeq" id="WP_179386846.1">
    <property type="nucleotide sequence ID" value="NZ_CP068156.1"/>
</dbReference>
<evidence type="ECO:0000313" key="5">
    <source>
        <dbReference type="Proteomes" id="UP000603369"/>
    </source>
</evidence>
<dbReference type="InterPro" id="IPR036388">
    <property type="entry name" value="WH-like_DNA-bd_sf"/>
</dbReference>
<evidence type="ECO:0000256" key="3">
    <source>
        <dbReference type="ARBA" id="ARBA00023163"/>
    </source>
</evidence>
<dbReference type="InterPro" id="IPR036390">
    <property type="entry name" value="WH_DNA-bd_sf"/>
</dbReference>
<evidence type="ECO:0000313" key="4">
    <source>
        <dbReference type="EMBL" id="MBK3427315.1"/>
    </source>
</evidence>
<comment type="caution">
    <text evidence="4">The sequence shown here is derived from an EMBL/GenBank/DDBJ whole genome shotgun (WGS) entry which is preliminary data.</text>
</comment>
<dbReference type="Pfam" id="PF07702">
    <property type="entry name" value="UTRA"/>
    <property type="match status" value="1"/>
</dbReference>
<dbReference type="InterPro" id="IPR050679">
    <property type="entry name" value="Bact_HTH_transcr_reg"/>
</dbReference>
<dbReference type="SUPFAM" id="SSF46785">
    <property type="entry name" value="Winged helix' DNA-binding domain"/>
    <property type="match status" value="1"/>
</dbReference>
<accession>A0A7Y9ZYP3</accession>
<dbReference type="PANTHER" id="PTHR44846:SF17">
    <property type="entry name" value="GNTR-FAMILY TRANSCRIPTIONAL REGULATOR"/>
    <property type="match status" value="1"/>
</dbReference>
<keyword evidence="3" id="KW-0804">Transcription</keyword>
<evidence type="ECO:0000256" key="2">
    <source>
        <dbReference type="ARBA" id="ARBA00023125"/>
    </source>
</evidence>
<name>A0A7Y9ZYP3_9CORY</name>
<dbReference type="GO" id="GO:0045892">
    <property type="term" value="P:negative regulation of DNA-templated transcription"/>
    <property type="evidence" value="ECO:0007669"/>
    <property type="project" value="TreeGrafter"/>
</dbReference>
<sequence length="254" mass="28593">MSPRDKQQHQKIAYYLREQISSGVLQPGDFLPSEADLCEKFSSSRGPVRQAVAALRAEGLVSSGRGRRSTVLASTQAELFESIYSISSWLSEYDVDPQQHTLWLARRRAPRDITRFLRVDPEQNVVFVHRVRYTEDHPIAIERMYFPMVVGKHILDFDADAGSIHAHLRDCGVDFDNVRRELTLEEANAEDAEALGVATGTPLWRLQMEISNHSGEPVELAVYLYRADRMKLAMNSVRGGVSPLEVIPTPGNFA</sequence>
<evidence type="ECO:0000256" key="1">
    <source>
        <dbReference type="ARBA" id="ARBA00023015"/>
    </source>
</evidence>
<dbReference type="InterPro" id="IPR000524">
    <property type="entry name" value="Tscrpt_reg_HTH_GntR"/>
</dbReference>
<dbReference type="InterPro" id="IPR011663">
    <property type="entry name" value="UTRA"/>
</dbReference>
<gene>
    <name evidence="4" type="ORF">JDP02_02155</name>
</gene>
<dbReference type="PROSITE" id="PS50949">
    <property type="entry name" value="HTH_GNTR"/>
    <property type="match status" value="1"/>
</dbReference>
<reference evidence="4 5" key="1">
    <citation type="submission" date="2020-12" db="EMBL/GenBank/DDBJ databases">
        <title>Draft genome sequence of the commensal strain Corynebacterium tuberculostearicum MFP09/CIP 102622 isolated from human skin.</title>
        <authorList>
            <person name="Boukerb A.M."/>
            <person name="Janvier X."/>
            <person name="Feuilloley M.G.J."/>
            <person name="Groboillot A."/>
        </authorList>
    </citation>
    <scope>NUCLEOTIDE SEQUENCE [LARGE SCALE GENOMIC DNA]</scope>
    <source>
        <strain evidence="4 5">CIP 102622</strain>
    </source>
</reference>
<organism evidence="4 5">
    <name type="scientific">Corynebacterium tuberculostearicum</name>
    <dbReference type="NCBI Taxonomy" id="38304"/>
    <lineage>
        <taxon>Bacteria</taxon>
        <taxon>Bacillati</taxon>
        <taxon>Actinomycetota</taxon>
        <taxon>Actinomycetes</taxon>
        <taxon>Mycobacteriales</taxon>
        <taxon>Corynebacteriaceae</taxon>
        <taxon>Corynebacterium</taxon>
    </lineage>
</organism>
<dbReference type="SMART" id="SM00345">
    <property type="entry name" value="HTH_GNTR"/>
    <property type="match status" value="1"/>
</dbReference>
<dbReference type="PRINTS" id="PR00035">
    <property type="entry name" value="HTHGNTR"/>
</dbReference>
<keyword evidence="5" id="KW-1185">Reference proteome</keyword>
<dbReference type="GO" id="GO:0003700">
    <property type="term" value="F:DNA-binding transcription factor activity"/>
    <property type="evidence" value="ECO:0007669"/>
    <property type="project" value="InterPro"/>
</dbReference>
<dbReference type="EMBL" id="JAEHFL010000002">
    <property type="protein sequence ID" value="MBK3427315.1"/>
    <property type="molecule type" value="Genomic_DNA"/>
</dbReference>
<keyword evidence="1" id="KW-0805">Transcription regulation</keyword>
<dbReference type="SMART" id="SM00866">
    <property type="entry name" value="UTRA"/>
    <property type="match status" value="1"/>
</dbReference>
<dbReference type="SUPFAM" id="SSF64288">
    <property type="entry name" value="Chorismate lyase-like"/>
    <property type="match status" value="1"/>
</dbReference>
<dbReference type="InterPro" id="IPR028978">
    <property type="entry name" value="Chorismate_lyase_/UTRA_dom_sf"/>
</dbReference>
<protein>
    <submittedName>
        <fullName evidence="4">GntR family transcriptional regulator</fullName>
    </submittedName>
</protein>
<proteinExistence type="predicted"/>
<dbReference type="Pfam" id="PF00392">
    <property type="entry name" value="GntR"/>
    <property type="match status" value="1"/>
</dbReference>
<dbReference type="GO" id="GO:0003677">
    <property type="term" value="F:DNA binding"/>
    <property type="evidence" value="ECO:0007669"/>
    <property type="project" value="UniProtKB-KW"/>
</dbReference>
<keyword evidence="2" id="KW-0238">DNA-binding</keyword>